<name>A0ABY0HE75_9PEZI</name>
<dbReference type="EMBL" id="QJNS01000083">
    <property type="protein sequence ID" value="RYO88659.1"/>
    <property type="molecule type" value="Genomic_DNA"/>
</dbReference>
<reference evidence="2 3" key="1">
    <citation type="submission" date="2018-06" db="EMBL/GenBank/DDBJ databases">
        <title>Complete Genomes of Monosporascus.</title>
        <authorList>
            <person name="Robinson A.J."/>
            <person name="Natvig D.O."/>
        </authorList>
    </citation>
    <scope>NUCLEOTIDE SEQUENCE [LARGE SCALE GENOMIC DNA]</scope>
    <source>
        <strain evidence="2 3">CBS 609.92</strain>
    </source>
</reference>
<organism evidence="2 3">
    <name type="scientific">Monosporascus cannonballus</name>
    <dbReference type="NCBI Taxonomy" id="155416"/>
    <lineage>
        <taxon>Eukaryota</taxon>
        <taxon>Fungi</taxon>
        <taxon>Dikarya</taxon>
        <taxon>Ascomycota</taxon>
        <taxon>Pezizomycotina</taxon>
        <taxon>Sordariomycetes</taxon>
        <taxon>Xylariomycetidae</taxon>
        <taxon>Xylariales</taxon>
        <taxon>Xylariales incertae sedis</taxon>
        <taxon>Monosporascus</taxon>
    </lineage>
</organism>
<feature type="region of interest" description="Disordered" evidence="1">
    <location>
        <begin position="39"/>
        <end position="124"/>
    </location>
</feature>
<keyword evidence="3" id="KW-1185">Reference proteome</keyword>
<accession>A0ABY0HE75</accession>
<sequence>MNLSFTQLILASEWRFLRQFAMIMANGLDRLEKLFSGTRRKEKAAQDTKPSESTQIFPSPAYLRPTSLHMMPRDPRGEGYERHAEDKGRSQSAPGPYRDDGRIPSEQTSPKRTDCLPVQNGSPSVVPSEVDLPYASSVAPRLSGFRFPEASLFFKEEIMRISGRLTPPATPLERSPHGDILKRVQSTDEKRPADYPLNHISALFKPPHINSESGRGIKDDAAESLRLLPSPIITGSGTVRLRRKQSASSGLTTPSPTAPPRGVAQPKISLFPKQRPYPPFQVPSIDSPPASDNGEDCPGLQIKPSMSTTSLPTPDSAVGPSLGSPSRFWTPDGEDQRNKRVAQETWGCRQGDPASGDRVFVSREGVLRSRLLQRSASAVSLSSVTSQIISERILREPMLGDFYSLSDDDIAEFQEPSPTLNALEAPGLPPKDDTKPANTSSPFRGLPVKATRPTPLVDSLTGEMTPTYTPIDSKFLTLECPLNGAVATQGAIWAARIAKKYHFDMIYVVSLWPIAAGHHWDPSRRPLADSPNIATFGPPSPGCAVVARPNLLMTGRLLAGYGLNEVVSPFQVGVDAHLKRLKSNEWEEYRDKAADIDELSQGWARSFYADYVPLPYSTTTRESQSKYRSPNRGIVFASYSKRRHKSMMIPSHRSSERRVFLNRLLSDARTLVDALIKWT</sequence>
<comment type="caution">
    <text evidence="2">The sequence shown here is derived from an EMBL/GenBank/DDBJ whole genome shotgun (WGS) entry which is preliminary data.</text>
</comment>
<evidence type="ECO:0000256" key="1">
    <source>
        <dbReference type="SAM" id="MobiDB-lite"/>
    </source>
</evidence>
<feature type="compositionally biased region" description="Basic and acidic residues" evidence="1">
    <location>
        <begin position="71"/>
        <end position="89"/>
    </location>
</feature>
<feature type="compositionally biased region" description="Polar residues" evidence="1">
    <location>
        <begin position="304"/>
        <end position="313"/>
    </location>
</feature>
<evidence type="ECO:0000313" key="2">
    <source>
        <dbReference type="EMBL" id="RYO88659.1"/>
    </source>
</evidence>
<feature type="region of interest" description="Disordered" evidence="1">
    <location>
        <begin position="236"/>
        <end position="355"/>
    </location>
</feature>
<gene>
    <name evidence="2" type="ORF">DL762_003585</name>
</gene>
<feature type="region of interest" description="Disordered" evidence="1">
    <location>
        <begin position="420"/>
        <end position="449"/>
    </location>
</feature>
<feature type="compositionally biased region" description="Basic and acidic residues" evidence="1">
    <location>
        <begin position="97"/>
        <end position="114"/>
    </location>
</feature>
<dbReference type="Proteomes" id="UP000294003">
    <property type="component" value="Unassembled WGS sequence"/>
</dbReference>
<protein>
    <submittedName>
        <fullName evidence="2">Uncharacterized protein</fullName>
    </submittedName>
</protein>
<proteinExistence type="predicted"/>
<evidence type="ECO:0000313" key="3">
    <source>
        <dbReference type="Proteomes" id="UP000294003"/>
    </source>
</evidence>
<feature type="compositionally biased region" description="Polar residues" evidence="1">
    <location>
        <begin position="246"/>
        <end position="255"/>
    </location>
</feature>